<accession>A0ABT7I2J2</accession>
<keyword evidence="2" id="KW-1185">Reference proteome</keyword>
<dbReference type="Proteomes" id="UP001176223">
    <property type="component" value="Unassembled WGS sequence"/>
</dbReference>
<comment type="caution">
    <text evidence="1">The sequence shown here is derived from an EMBL/GenBank/DDBJ whole genome shotgun (WGS) entry which is preliminary data.</text>
</comment>
<dbReference type="RefSeq" id="WP_289773994.1">
    <property type="nucleotide sequence ID" value="NZ_JANURS010000003.1"/>
</dbReference>
<reference evidence="1" key="2">
    <citation type="journal article" date="2023" name="Microorganisms">
        <title>Isolation and Genomic Characteristics of Cat-Borne Campylobacter felis sp. nov. and Sheep-Borne Campylobacter ovis sp. nov.</title>
        <authorList>
            <person name="Wang H."/>
            <person name="Li Y."/>
            <person name="Gu Y."/>
            <person name="Zhou G."/>
            <person name="Chen X."/>
            <person name="Zhang X."/>
            <person name="Shao Z."/>
            <person name="Zhang J."/>
            <person name="Zhang M."/>
        </authorList>
    </citation>
    <scope>NUCLEOTIDE SEQUENCE</scope>
    <source>
        <strain evidence="1">XJK33-1</strain>
    </source>
</reference>
<sequence length="388" mass="45125">MQFNFNFEAFEKSGKDKNEAINYLKGLNSSLDFDKLENDLKGDTEAIYNALKGGNFSFSKPSAEETRQKLLKNKENEALKAEFNAGLSWLSDERKQNYNFYDFKKAKEFANSKAGLIKADLETKKKELKRKEALFEKRLENENIFTKSLRDTADNLGLNAVADSLELGLNKLGFKDENYIFESEKEDIKKRALKSVREKLERGDLELNEREKYALRDKYDELDYKKALEKEKEKLRLIQKDSGYNKSEVEFMEEELGFFHTLFNDDKDTIREFKDAYKSEGIIGADVQKAVNVLKQFEESELLRHIFSDKEKKQELQQEYLKNALIIAELNGFDDVGLSKENELYFIKNENGKEQKYLVNTGFFDNFWQSFFDSRHEIGGAFIGAIAG</sequence>
<organism evidence="1 2">
    <name type="scientific">Campylobacter felis</name>
    <dbReference type="NCBI Taxonomy" id="2974565"/>
    <lineage>
        <taxon>Bacteria</taxon>
        <taxon>Pseudomonadati</taxon>
        <taxon>Campylobacterota</taxon>
        <taxon>Epsilonproteobacteria</taxon>
        <taxon>Campylobacterales</taxon>
        <taxon>Campylobacteraceae</taxon>
        <taxon>Campylobacter</taxon>
    </lineage>
</organism>
<dbReference type="EMBL" id="JANURU010000003">
    <property type="protein sequence ID" value="MDL0146528.1"/>
    <property type="molecule type" value="Genomic_DNA"/>
</dbReference>
<name>A0ABT7I2J2_9BACT</name>
<reference evidence="1" key="1">
    <citation type="submission" date="2022-08" db="EMBL/GenBank/DDBJ databases">
        <authorList>
            <person name="Wang H."/>
        </authorList>
    </citation>
    <scope>NUCLEOTIDE SEQUENCE</scope>
    <source>
        <strain evidence="1">XJK33-1</strain>
    </source>
</reference>
<evidence type="ECO:0000313" key="1">
    <source>
        <dbReference type="EMBL" id="MDL0146528.1"/>
    </source>
</evidence>
<proteinExistence type="predicted"/>
<evidence type="ECO:0000313" key="2">
    <source>
        <dbReference type="Proteomes" id="UP001176223"/>
    </source>
</evidence>
<protein>
    <submittedName>
        <fullName evidence="1">Uncharacterized protein</fullName>
    </submittedName>
</protein>
<gene>
    <name evidence="1" type="ORF">NYG95_02570</name>
</gene>
<feature type="non-terminal residue" evidence="1">
    <location>
        <position position="388"/>
    </location>
</feature>